<dbReference type="Proteomes" id="UP000773462">
    <property type="component" value="Unassembled WGS sequence"/>
</dbReference>
<dbReference type="RefSeq" id="WP_209872698.1">
    <property type="nucleotide sequence ID" value="NZ_JAGGLV010000006.1"/>
</dbReference>
<sequence>MASAKLIFDTDQVRRLQTKIGQVSQDTNRLYLQMKGQAGSWSGIPVGDRLMKAQMLMNELTAEAEKLEDIIRTALKGVEGLQAENARNADLWDQQFSAFAGMLGSYGTQEVGGRTSIPPFAQNAATNLIRSFAALQGRDELDSDPVVKQLRMSIQTSGLGSPGAIAAESKLKDIFTARYQIAKEQMAYKVYESFGNKSQMNAVHLQAEEARQTLASLGIDEVHYTAGKDLSKYFKHPVLQACDYDPSILTKSVPLPKNESYLLLLRMAMEPGDKGGWAKGQLQAIHAGGIMPDLADWESQPAKKDFIDKYLVDPLIELFTGEKPQPKTQLEQVLSAQFYSMQIEQQFVLSDLSSEFESVLRGAASADRISEVFGTGTVNVRTGTQKNRQIEPDSGITGSSFGKMKALDEVEVKGPAKSLLEDFDSGVRGVGGKTKAVIPQPIDPRGEPIQFIPNFKQEEIALQTYEKLRSSGLDTIELETFSRNTGLSFEEAIQLKTHVILTENVNLVDTINGKYYYKGYFDPDIDIAYGWEKSLKGELSGEEKAWFRQLADHELAESKMMQEGLPYRDINYFKDGIINEGTKGAHELAPPQPGGFPGFKPKF</sequence>
<reference evidence="2 3" key="1">
    <citation type="submission" date="2021-03" db="EMBL/GenBank/DDBJ databases">
        <title>Genomic Encyclopedia of Type Strains, Phase IV (KMG-IV): sequencing the most valuable type-strain genomes for metagenomic binning, comparative biology and taxonomic classification.</title>
        <authorList>
            <person name="Goeker M."/>
        </authorList>
    </citation>
    <scope>NUCLEOTIDE SEQUENCE [LARGE SCALE GENOMIC DNA]</scope>
    <source>
        <strain evidence="2 3">DSM 101953</strain>
    </source>
</reference>
<keyword evidence="1" id="KW-0175">Coiled coil</keyword>
<evidence type="ECO:0000313" key="3">
    <source>
        <dbReference type="Proteomes" id="UP000773462"/>
    </source>
</evidence>
<organism evidence="2 3">
    <name type="scientific">Paenibacillus silagei</name>
    <dbReference type="NCBI Taxonomy" id="1670801"/>
    <lineage>
        <taxon>Bacteria</taxon>
        <taxon>Bacillati</taxon>
        <taxon>Bacillota</taxon>
        <taxon>Bacilli</taxon>
        <taxon>Bacillales</taxon>
        <taxon>Paenibacillaceae</taxon>
        <taxon>Paenibacillus</taxon>
    </lineage>
</organism>
<accession>A0ABS4NPW7</accession>
<gene>
    <name evidence="2" type="ORF">J2Z70_002266</name>
</gene>
<proteinExistence type="predicted"/>
<evidence type="ECO:0008006" key="4">
    <source>
        <dbReference type="Google" id="ProtNLM"/>
    </source>
</evidence>
<comment type="caution">
    <text evidence="2">The sequence shown here is derived from an EMBL/GenBank/DDBJ whole genome shotgun (WGS) entry which is preliminary data.</text>
</comment>
<feature type="coiled-coil region" evidence="1">
    <location>
        <begin position="50"/>
        <end position="84"/>
    </location>
</feature>
<keyword evidence="3" id="KW-1185">Reference proteome</keyword>
<protein>
    <recommendedName>
        <fullName evidence="4">WXG100 family type VII secretion target</fullName>
    </recommendedName>
</protein>
<name>A0ABS4NPW7_9BACL</name>
<evidence type="ECO:0000256" key="1">
    <source>
        <dbReference type="SAM" id="Coils"/>
    </source>
</evidence>
<dbReference type="EMBL" id="JAGGLV010000006">
    <property type="protein sequence ID" value="MBP2112112.1"/>
    <property type="molecule type" value="Genomic_DNA"/>
</dbReference>
<evidence type="ECO:0000313" key="2">
    <source>
        <dbReference type="EMBL" id="MBP2112112.1"/>
    </source>
</evidence>